<protein>
    <submittedName>
        <fullName evidence="7">Lipid A biosynthesis (KDO)2-(Lauroyl)-lipid IVA acyltransferase</fullName>
    </submittedName>
</protein>
<name>A0ABP2HUE6_9BACT</name>
<comment type="caution">
    <text evidence="7">The sequence shown here is derived from an EMBL/GenBank/DDBJ whole genome shotgun (WGS) entry which is preliminary data.</text>
</comment>
<evidence type="ECO:0000256" key="2">
    <source>
        <dbReference type="ARBA" id="ARBA00022475"/>
    </source>
</evidence>
<comment type="subcellular location">
    <subcellularLocation>
        <location evidence="1">Cell inner membrane</location>
    </subcellularLocation>
</comment>
<dbReference type="Pfam" id="PF03279">
    <property type="entry name" value="Lip_A_acyltrans"/>
    <property type="match status" value="1"/>
</dbReference>
<gene>
    <name evidence="7" type="ORF">HMPREF7215_2655</name>
</gene>
<reference evidence="7 8" key="1">
    <citation type="submission" date="2009-12" db="EMBL/GenBank/DDBJ databases">
        <authorList>
            <person name="Shrivastava S."/>
            <person name="Madupu R."/>
            <person name="Durkin A.S."/>
            <person name="Torralba M."/>
            <person name="Methe B."/>
            <person name="Sutton G.G."/>
            <person name="Strausberg R.L."/>
            <person name="Nelson K.E."/>
        </authorList>
    </citation>
    <scope>NUCLEOTIDE SEQUENCE [LARGE SCALE GENOMIC DNA]</scope>
    <source>
        <strain evidence="7 8">W5455</strain>
    </source>
</reference>
<keyword evidence="2" id="KW-1003">Cell membrane</keyword>
<evidence type="ECO:0000256" key="3">
    <source>
        <dbReference type="ARBA" id="ARBA00022519"/>
    </source>
</evidence>
<evidence type="ECO:0000313" key="8">
    <source>
        <dbReference type="Proteomes" id="UP000006462"/>
    </source>
</evidence>
<evidence type="ECO:0000256" key="6">
    <source>
        <dbReference type="ARBA" id="ARBA00023315"/>
    </source>
</evidence>
<proteinExistence type="predicted"/>
<organism evidence="7 8">
    <name type="scientific">Pyramidobacter piscolens W5455</name>
    <dbReference type="NCBI Taxonomy" id="352165"/>
    <lineage>
        <taxon>Bacteria</taxon>
        <taxon>Thermotogati</taxon>
        <taxon>Synergistota</taxon>
        <taxon>Synergistia</taxon>
        <taxon>Synergistales</taxon>
        <taxon>Dethiosulfovibrionaceae</taxon>
        <taxon>Pyramidobacter</taxon>
    </lineage>
</organism>
<dbReference type="GO" id="GO:0016746">
    <property type="term" value="F:acyltransferase activity"/>
    <property type="evidence" value="ECO:0007669"/>
    <property type="project" value="UniProtKB-KW"/>
</dbReference>
<keyword evidence="4" id="KW-0808">Transferase</keyword>
<dbReference type="InterPro" id="IPR004960">
    <property type="entry name" value="LipA_acyltrans"/>
</dbReference>
<dbReference type="GeneID" id="90985983"/>
<dbReference type="EMBL" id="ADFP01000055">
    <property type="protein sequence ID" value="EFB90935.1"/>
    <property type="molecule type" value="Genomic_DNA"/>
</dbReference>
<keyword evidence="5" id="KW-0472">Membrane</keyword>
<evidence type="ECO:0000256" key="1">
    <source>
        <dbReference type="ARBA" id="ARBA00004533"/>
    </source>
</evidence>
<evidence type="ECO:0000256" key="5">
    <source>
        <dbReference type="ARBA" id="ARBA00023136"/>
    </source>
</evidence>
<sequence>MSFAVSAVEFLRKTLAYPDWRGRALYGLFRSVFAFVPIRRRLVLDALKASFPEKDEAWRKKTLHGMYRHFSWMIVEFLACQNDPALVNKMVVEVEGRECADAQRASGAGCFMLAGHFGNWEILGGWLLRNGYPVQPAARDADNPEFAALIERYRANLGETTLRKGAMNVRHMLRQAQAGNWIALLADQDAGPHAVPVTFLNRRTTMVEGPAALALTAKLPLLAVYSLRLAPFKYRVVFLPDLVGNLQERSRENVAALTQKANAMLEDMVRLAPEQWFWFHRRWKTDPDRPGVKMQ</sequence>
<dbReference type="PANTHER" id="PTHR30606:SF10">
    <property type="entry name" value="PHOSPHATIDYLINOSITOL MANNOSIDE ACYLTRANSFERASE"/>
    <property type="match status" value="1"/>
</dbReference>
<dbReference type="PANTHER" id="PTHR30606">
    <property type="entry name" value="LIPID A BIOSYNTHESIS LAUROYL ACYLTRANSFERASE"/>
    <property type="match status" value="1"/>
</dbReference>
<dbReference type="Proteomes" id="UP000006462">
    <property type="component" value="Unassembled WGS sequence"/>
</dbReference>
<keyword evidence="8" id="KW-1185">Reference proteome</keyword>
<evidence type="ECO:0000313" key="7">
    <source>
        <dbReference type="EMBL" id="EFB90935.1"/>
    </source>
</evidence>
<keyword evidence="3" id="KW-0997">Cell inner membrane</keyword>
<accession>A0ABP2HUE6</accession>
<evidence type="ECO:0000256" key="4">
    <source>
        <dbReference type="ARBA" id="ARBA00022679"/>
    </source>
</evidence>
<keyword evidence="6 7" id="KW-0012">Acyltransferase</keyword>
<dbReference type="CDD" id="cd07984">
    <property type="entry name" value="LPLAT_LABLAT-like"/>
    <property type="match status" value="1"/>
</dbReference>
<dbReference type="RefSeq" id="WP_009164621.1">
    <property type="nucleotide sequence ID" value="NZ_ADFP01000055.1"/>
</dbReference>